<gene>
    <name evidence="1" type="ORF">AVEN_149380_1</name>
</gene>
<name>A0A4Y2NPY5_ARAVE</name>
<reference evidence="1 2" key="1">
    <citation type="journal article" date="2019" name="Sci. Rep.">
        <title>Orb-weaving spider Araneus ventricosus genome elucidates the spidroin gene catalogue.</title>
        <authorList>
            <person name="Kono N."/>
            <person name="Nakamura H."/>
            <person name="Ohtoshi R."/>
            <person name="Moran D.A.P."/>
            <person name="Shinohara A."/>
            <person name="Yoshida Y."/>
            <person name="Fujiwara M."/>
            <person name="Mori M."/>
            <person name="Tomita M."/>
            <person name="Arakawa K."/>
        </authorList>
    </citation>
    <scope>NUCLEOTIDE SEQUENCE [LARGE SCALE GENOMIC DNA]</scope>
</reference>
<sequence>MGIMMIFRIEKSYTIYASVEMERSNNSKPKMTHLILSLTLSIRYRPIRPFKQNTISVRNEQMSLRNFHPLSLSVINFTPAVRAFCVRVAHPDVFGEEESFLTIQTMPAVIVVFEGESEFPLSSIEELGRTRILRSLFFNGLRNQRAKALKERFENKKLIINAHAKAVIDCEKIQYASAKEVKMSSGQRKFKSP</sequence>
<evidence type="ECO:0000313" key="1">
    <source>
        <dbReference type="EMBL" id="GBN40994.1"/>
    </source>
</evidence>
<dbReference type="OrthoDB" id="7444419at2759"/>
<dbReference type="AlphaFoldDB" id="A0A4Y2NPY5"/>
<evidence type="ECO:0000313" key="2">
    <source>
        <dbReference type="Proteomes" id="UP000499080"/>
    </source>
</evidence>
<dbReference type="EMBL" id="BGPR01009584">
    <property type="protein sequence ID" value="GBN40994.1"/>
    <property type="molecule type" value="Genomic_DNA"/>
</dbReference>
<comment type="caution">
    <text evidence="1">The sequence shown here is derived from an EMBL/GenBank/DDBJ whole genome shotgun (WGS) entry which is preliminary data.</text>
</comment>
<protein>
    <submittedName>
        <fullName evidence="1">Uncharacterized protein</fullName>
    </submittedName>
</protein>
<dbReference type="Proteomes" id="UP000499080">
    <property type="component" value="Unassembled WGS sequence"/>
</dbReference>
<accession>A0A4Y2NPY5</accession>
<organism evidence="1 2">
    <name type="scientific">Araneus ventricosus</name>
    <name type="common">Orbweaver spider</name>
    <name type="synonym">Epeira ventricosa</name>
    <dbReference type="NCBI Taxonomy" id="182803"/>
    <lineage>
        <taxon>Eukaryota</taxon>
        <taxon>Metazoa</taxon>
        <taxon>Ecdysozoa</taxon>
        <taxon>Arthropoda</taxon>
        <taxon>Chelicerata</taxon>
        <taxon>Arachnida</taxon>
        <taxon>Araneae</taxon>
        <taxon>Araneomorphae</taxon>
        <taxon>Entelegynae</taxon>
        <taxon>Araneoidea</taxon>
        <taxon>Araneidae</taxon>
        <taxon>Araneus</taxon>
    </lineage>
</organism>
<keyword evidence="2" id="KW-1185">Reference proteome</keyword>
<proteinExistence type="predicted"/>